<sequence>MPATQKPMRFGHTEGHTDVCFDDLGSYIVTCGSDGDVRIWEDLDDDDPKSINVGEKAYSCALKNGKLVTAVSNNTIQVHTFPEGVPDGILTRFTTNANHVVFNGDGGKVAAGSSDFLLKVVDVMDCSQQKTFRGHDAPVLSLSFDPKDIFLASASCDGSVKVWQISDQTCTISWPLLQKCNDVINAKSICRLAWQPKSGKLLAVPVEKSVKLYRRETWNNQYDLSDNFISQALNIVTWSPCGQYLAAGSINGLIIVWNVETKECMERVKHEKGYAICGLAWHPTCGRIAYTDAEGNLGLLENVCEPSGKISSSKVSSKVEKDYNDLFDGDDANNAGDFLNDNAVETPSFSKRIINDEEEDDDLMLASGRPRQRSHILEDDDNSVDVTLLKAGSSFSKEEEEDDQANSIHNLPLVTSQRSFYDGPMPTPRQKPFQSGSTPMHLTHRFMVWNSVGIIRCYNDEQDNAIDVEFHDTSIHHATHLSNTLNYTVADLSYEAILLACESTDELPSKLHCLHFSSWDSSKEWLVDMPQNEDIEAICLGLGWAAAATSAMLLRLFTIGGVQKEIFSLPGPIVSMAGHGEQLFIVYHRGAGFDGDQCLGVQLLELGKKKKQILHGDPLPLTRKSYLVWVGFSAEGTPCYVDSEGVVRMLNRGLGNTWTPICNTREHCKGKSDHYWVLSCKLDREFRCMELADLMTQNAVNLAIKYASRSRRLILAQRLSELAVEKAAELAATQVEEEEEEDFRKELNAGYSNTATEWGQPRLRNQVEEDAEDTRESDDKEEEPELHNHGQNPFSKSANSADVPILLQYSLCLFLQASAASYFQKRPSQTDKTEDVKEEHPKKSASETPAMSPQNTENQRPKTGFQMWLEENRSSILSDNPNFSDEADIIKEGMMRFRVLSAEERKAWAAKAKGGTTSDGAEAKKRKHVVDESYETENEKEKAKENLNLPKKQKPLDLSTNQKLSAFAFKQE</sequence>
<evidence type="ECO:0000256" key="7">
    <source>
        <dbReference type="ARBA" id="ARBA00069769"/>
    </source>
</evidence>
<dbReference type="GO" id="GO:0006281">
    <property type="term" value="P:DNA repair"/>
    <property type="evidence" value="ECO:0007669"/>
    <property type="project" value="TreeGrafter"/>
</dbReference>
<dbReference type="CDD" id="cd21993">
    <property type="entry name" value="HMG-box_WDHD1"/>
    <property type="match status" value="1"/>
</dbReference>
<dbReference type="SMART" id="SM00320">
    <property type="entry name" value="WD40"/>
    <property type="match status" value="6"/>
</dbReference>
<keyword evidence="3" id="KW-0677">Repeat</keyword>
<dbReference type="SUPFAM" id="SSF47095">
    <property type="entry name" value="HMG-box"/>
    <property type="match status" value="1"/>
</dbReference>
<dbReference type="GO" id="GO:0006261">
    <property type="term" value="P:DNA-templated DNA replication"/>
    <property type="evidence" value="ECO:0007669"/>
    <property type="project" value="InterPro"/>
</dbReference>
<dbReference type="FunFam" id="2.130.10.10:FF:000728">
    <property type="entry name" value="WD repeat and HMG-box DNA-binding protein 1"/>
    <property type="match status" value="1"/>
</dbReference>
<feature type="repeat" description="WD" evidence="9">
    <location>
        <begin position="236"/>
        <end position="267"/>
    </location>
</feature>
<reference evidence="13" key="1">
    <citation type="submission" date="2025-08" db="UniProtKB">
        <authorList>
            <consortium name="Ensembl"/>
        </authorList>
    </citation>
    <scope>IDENTIFICATION</scope>
</reference>
<keyword evidence="14" id="KW-1185">Reference proteome</keyword>
<evidence type="ECO:0000256" key="1">
    <source>
        <dbReference type="ARBA" id="ARBA00004642"/>
    </source>
</evidence>
<dbReference type="InterPro" id="IPR055339">
    <property type="entry name" value="HMG-box_WDHD1"/>
</dbReference>
<evidence type="ECO:0000256" key="3">
    <source>
        <dbReference type="ARBA" id="ARBA00022737"/>
    </source>
</evidence>
<dbReference type="InterPro" id="IPR057646">
    <property type="entry name" value="WD40_WDHD1_1st"/>
</dbReference>
<dbReference type="Gene3D" id="2.130.10.10">
    <property type="entry name" value="YVTN repeat-like/Quinoprotein amine dehydrogenase"/>
    <property type="match status" value="2"/>
</dbReference>
<dbReference type="InterPro" id="IPR009071">
    <property type="entry name" value="HMG_box_dom"/>
</dbReference>
<keyword evidence="5 10" id="KW-0539">Nucleus</keyword>
<dbReference type="FunFam" id="2.130.10.10:FF:001870">
    <property type="entry name" value="WD repeat and HMG-box DNA-binding protein 1"/>
    <property type="match status" value="1"/>
</dbReference>
<feature type="region of interest" description="Disordered" evidence="11">
    <location>
        <begin position="909"/>
        <end position="972"/>
    </location>
</feature>
<evidence type="ECO:0000256" key="4">
    <source>
        <dbReference type="ARBA" id="ARBA00023125"/>
    </source>
</evidence>
<feature type="repeat" description="WD" evidence="9">
    <location>
        <begin position="9"/>
        <end position="41"/>
    </location>
</feature>
<feature type="region of interest" description="Disordered" evidence="11">
    <location>
        <begin position="824"/>
        <end position="861"/>
    </location>
</feature>
<feature type="domain" description="HMG box" evidence="12">
    <location>
        <begin position="858"/>
        <end position="935"/>
    </location>
</feature>
<evidence type="ECO:0000256" key="2">
    <source>
        <dbReference type="ARBA" id="ARBA00022574"/>
    </source>
</evidence>
<dbReference type="SUPFAM" id="SSF50978">
    <property type="entry name" value="WD40 repeat-like"/>
    <property type="match status" value="1"/>
</dbReference>
<dbReference type="GO" id="GO:0003682">
    <property type="term" value="F:chromatin binding"/>
    <property type="evidence" value="ECO:0007669"/>
    <property type="project" value="TreeGrafter"/>
</dbReference>
<dbReference type="Pfam" id="PF12341">
    <property type="entry name" value="Mcl1_mid"/>
    <property type="match status" value="1"/>
</dbReference>
<dbReference type="Pfam" id="PF24817">
    <property type="entry name" value="WD40_WDHD1_1st"/>
    <property type="match status" value="1"/>
</dbReference>
<dbReference type="InterPro" id="IPR036910">
    <property type="entry name" value="HMG_box_dom_sf"/>
</dbReference>
<dbReference type="PROSITE" id="PS50294">
    <property type="entry name" value="WD_REPEATS_REGION"/>
    <property type="match status" value="2"/>
</dbReference>
<evidence type="ECO:0000313" key="14">
    <source>
        <dbReference type="Proteomes" id="UP000694425"/>
    </source>
</evidence>
<dbReference type="GeneTree" id="ENSGT00390000002030"/>
<dbReference type="FunFam" id="2.130.10.10:FF:000946">
    <property type="entry name" value="WD repeat and HMG-box DNA-binding protein 1"/>
    <property type="match status" value="1"/>
</dbReference>
<proteinExistence type="predicted"/>
<dbReference type="InterPro" id="IPR015943">
    <property type="entry name" value="WD40/YVTN_repeat-like_dom_sf"/>
</dbReference>
<name>A0A8C7A8B7_NEOVI</name>
<dbReference type="Gene3D" id="1.10.30.10">
    <property type="entry name" value="High mobility group box domain"/>
    <property type="match status" value="1"/>
</dbReference>
<dbReference type="GO" id="GO:0005654">
    <property type="term" value="C:nucleoplasm"/>
    <property type="evidence" value="ECO:0007669"/>
    <property type="project" value="UniProtKB-SubCell"/>
</dbReference>
<evidence type="ECO:0000256" key="9">
    <source>
        <dbReference type="PROSITE-ProRule" id="PRU00221"/>
    </source>
</evidence>
<keyword evidence="4 10" id="KW-0238">DNA-binding</keyword>
<dbReference type="InterPro" id="IPR022100">
    <property type="entry name" value="WDHD1/CFT4_beta-prop_2nd"/>
</dbReference>
<feature type="compositionally biased region" description="Polar residues" evidence="11">
    <location>
        <begin position="789"/>
        <end position="798"/>
    </location>
</feature>
<feature type="DNA-binding region" description="HMG box" evidence="10">
    <location>
        <begin position="858"/>
        <end position="935"/>
    </location>
</feature>
<organism evidence="13 14">
    <name type="scientific">Neovison vison</name>
    <name type="common">American mink</name>
    <name type="synonym">Mustela vison</name>
    <dbReference type="NCBI Taxonomy" id="452646"/>
    <lineage>
        <taxon>Eukaryota</taxon>
        <taxon>Metazoa</taxon>
        <taxon>Chordata</taxon>
        <taxon>Craniata</taxon>
        <taxon>Vertebrata</taxon>
        <taxon>Euteleostomi</taxon>
        <taxon>Mammalia</taxon>
        <taxon>Eutheria</taxon>
        <taxon>Laurasiatheria</taxon>
        <taxon>Carnivora</taxon>
        <taxon>Caniformia</taxon>
        <taxon>Musteloidea</taxon>
        <taxon>Mustelidae</taxon>
        <taxon>Mustelinae</taxon>
        <taxon>Neogale</taxon>
    </lineage>
</organism>
<dbReference type="SMART" id="SM00398">
    <property type="entry name" value="HMG"/>
    <property type="match status" value="1"/>
</dbReference>
<protein>
    <recommendedName>
        <fullName evidence="7">WD repeat and HMG-box DNA-binding protein 1</fullName>
    </recommendedName>
    <alternativeName>
        <fullName evidence="8">Acidic nucleoplasmic DNA-binding protein 1</fullName>
    </alternativeName>
</protein>
<reference evidence="13" key="2">
    <citation type="submission" date="2025-09" db="UniProtKB">
        <authorList>
            <consortium name="Ensembl"/>
        </authorList>
    </citation>
    <scope>IDENTIFICATION</scope>
</reference>
<dbReference type="GO" id="GO:0003677">
    <property type="term" value="F:DNA binding"/>
    <property type="evidence" value="ECO:0007669"/>
    <property type="project" value="UniProtKB-UniRule"/>
</dbReference>
<accession>A0A8C7A8B7</accession>
<dbReference type="PROSITE" id="PS50118">
    <property type="entry name" value="HMG_BOX_2"/>
    <property type="match status" value="1"/>
</dbReference>
<feature type="compositionally biased region" description="Polar residues" evidence="11">
    <location>
        <begin position="846"/>
        <end position="858"/>
    </location>
</feature>
<comment type="subcellular location">
    <subcellularLocation>
        <location evidence="1">Nucleus</location>
        <location evidence="1">Nucleoplasm</location>
    </subcellularLocation>
</comment>
<evidence type="ECO:0000313" key="13">
    <source>
        <dbReference type="Ensembl" id="ENSNVIP00000004786.1"/>
    </source>
</evidence>
<evidence type="ECO:0000256" key="5">
    <source>
        <dbReference type="ARBA" id="ARBA00023242"/>
    </source>
</evidence>
<dbReference type="GO" id="GO:0000278">
    <property type="term" value="P:mitotic cell cycle"/>
    <property type="evidence" value="ECO:0007669"/>
    <property type="project" value="TreeGrafter"/>
</dbReference>
<dbReference type="GO" id="GO:0043596">
    <property type="term" value="C:nuclear replication fork"/>
    <property type="evidence" value="ECO:0007669"/>
    <property type="project" value="TreeGrafter"/>
</dbReference>
<dbReference type="PROSITE" id="PS50082">
    <property type="entry name" value="WD_REPEATS_2"/>
    <property type="match status" value="3"/>
</dbReference>
<dbReference type="InterPro" id="IPR001680">
    <property type="entry name" value="WD40_rpt"/>
</dbReference>
<dbReference type="FunFam" id="1.10.30.10:FF:000028">
    <property type="entry name" value="WD repeat and HMG-box DNA-binding protein 1"/>
    <property type="match status" value="1"/>
</dbReference>
<dbReference type="AlphaFoldDB" id="A0A8C7A8B7"/>
<evidence type="ECO:0000259" key="12">
    <source>
        <dbReference type="PROSITE" id="PS50118"/>
    </source>
</evidence>
<dbReference type="PROSITE" id="PS00678">
    <property type="entry name" value="WD_REPEATS_1"/>
    <property type="match status" value="1"/>
</dbReference>
<dbReference type="Pfam" id="PF24815">
    <property type="entry name" value="HMG_WDHD1"/>
    <property type="match status" value="1"/>
</dbReference>
<dbReference type="InterPro" id="IPR019775">
    <property type="entry name" value="WD40_repeat_CS"/>
</dbReference>
<comment type="function">
    <text evidence="6">Core replisome component that acts as a replication initiation factor. Binds directly to the CMG complex and functions as a hub to recruit additional proteins to the replication fork.</text>
</comment>
<evidence type="ECO:0000256" key="10">
    <source>
        <dbReference type="PROSITE-ProRule" id="PRU00267"/>
    </source>
</evidence>
<dbReference type="Ensembl" id="ENSNVIT00000005649.1">
    <property type="protein sequence ID" value="ENSNVIP00000004786.1"/>
    <property type="gene ID" value="ENSNVIG00000003142.1"/>
</dbReference>
<evidence type="ECO:0000256" key="11">
    <source>
        <dbReference type="SAM" id="MobiDB-lite"/>
    </source>
</evidence>
<dbReference type="PANTHER" id="PTHR19932">
    <property type="entry name" value="WD REPEAT AND HMG-BOX DNA BINDING PROTEIN"/>
    <property type="match status" value="1"/>
</dbReference>
<feature type="region of interest" description="Disordered" evidence="11">
    <location>
        <begin position="749"/>
        <end position="798"/>
    </location>
</feature>
<dbReference type="CDD" id="cd00200">
    <property type="entry name" value="WD40"/>
    <property type="match status" value="1"/>
</dbReference>
<feature type="compositionally biased region" description="Basic and acidic residues" evidence="11">
    <location>
        <begin position="828"/>
        <end position="845"/>
    </location>
</feature>
<feature type="compositionally biased region" description="Acidic residues" evidence="11">
    <location>
        <begin position="768"/>
        <end position="784"/>
    </location>
</feature>
<dbReference type="Proteomes" id="UP000694425">
    <property type="component" value="Unplaced"/>
</dbReference>
<evidence type="ECO:0000256" key="6">
    <source>
        <dbReference type="ARBA" id="ARBA00056293"/>
    </source>
</evidence>
<dbReference type="PANTHER" id="PTHR19932:SF10">
    <property type="entry name" value="WD REPEAT AND HMG-BOX DNA-BINDING PROTEIN 1"/>
    <property type="match status" value="1"/>
</dbReference>
<feature type="repeat" description="WD" evidence="9">
    <location>
        <begin position="132"/>
        <end position="173"/>
    </location>
</feature>
<keyword evidence="2 9" id="KW-0853">WD repeat</keyword>
<evidence type="ECO:0000256" key="8">
    <source>
        <dbReference type="ARBA" id="ARBA00080131"/>
    </source>
</evidence>
<dbReference type="InterPro" id="IPR036322">
    <property type="entry name" value="WD40_repeat_dom_sf"/>
</dbReference>